<protein>
    <submittedName>
        <fullName evidence="1">Uncharacterized protein</fullName>
    </submittedName>
</protein>
<keyword evidence="2" id="KW-1185">Reference proteome</keyword>
<reference evidence="1 2" key="1">
    <citation type="submission" date="2019-02" db="EMBL/GenBank/DDBJ databases">
        <title>Deep-cultivation of Planctomycetes and their phenomic and genomic characterization uncovers novel biology.</title>
        <authorList>
            <person name="Wiegand S."/>
            <person name="Jogler M."/>
            <person name="Boedeker C."/>
            <person name="Pinto D."/>
            <person name="Vollmers J."/>
            <person name="Rivas-Marin E."/>
            <person name="Kohn T."/>
            <person name="Peeters S.H."/>
            <person name="Heuer A."/>
            <person name="Rast P."/>
            <person name="Oberbeckmann S."/>
            <person name="Bunk B."/>
            <person name="Jeske O."/>
            <person name="Meyerdierks A."/>
            <person name="Storesund J.E."/>
            <person name="Kallscheuer N."/>
            <person name="Luecker S."/>
            <person name="Lage O.M."/>
            <person name="Pohl T."/>
            <person name="Merkel B.J."/>
            <person name="Hornburger P."/>
            <person name="Mueller R.-W."/>
            <person name="Bruemmer F."/>
            <person name="Labrenz M."/>
            <person name="Spormann A.M."/>
            <person name="Op Den Camp H."/>
            <person name="Overmann J."/>
            <person name="Amann R."/>
            <person name="Jetten M.S.M."/>
            <person name="Mascher T."/>
            <person name="Medema M.H."/>
            <person name="Devos D.P."/>
            <person name="Kaster A.-K."/>
            <person name="Ovreas L."/>
            <person name="Rohde M."/>
            <person name="Galperin M.Y."/>
            <person name="Jogler C."/>
        </authorList>
    </citation>
    <scope>NUCLEOTIDE SEQUENCE [LARGE SCALE GENOMIC DNA]</scope>
    <source>
        <strain evidence="1 2">Q31b</strain>
    </source>
</reference>
<organism evidence="1 2">
    <name type="scientific">Novipirellula aureliae</name>
    <dbReference type="NCBI Taxonomy" id="2527966"/>
    <lineage>
        <taxon>Bacteria</taxon>
        <taxon>Pseudomonadati</taxon>
        <taxon>Planctomycetota</taxon>
        <taxon>Planctomycetia</taxon>
        <taxon>Pirellulales</taxon>
        <taxon>Pirellulaceae</taxon>
        <taxon>Novipirellula</taxon>
    </lineage>
</organism>
<sequence length="463" mass="52100">MKLPSVELVSAEKTTGGYQVVTPCLYSIQADTTSIELASVLVCPFQKKSLVTALFTTRSFLLISDFLQEDPSFLDWKRQMLSTSRHPSWLPKFVFSSLLAVAVCGACFSDSVDAGPPDLLRMFRSTPSVEADVDADYELTLEDGPWLILASTCVGEGARDRAHRLALEIRSELGLPAFIYREKFDFTGTVDTDRRSRHQRYANPYQYEAYAVLVGEYDRVENESIDHDLQILKTAKLPVFQDKEEIAKETSGINPVTSVKAMSRKLLSIRRDKTLGPMANAFVTRNPMLPEEYFNAPQVDSFVRQLNEGKEYNLLTCPGKYTVVVATFEGLGTIVDGHKEKEFEPSGKRLDKFAADADKMVKKLRSDGVEAYQFHDRTRSLVTVGSFDVLGRELPDKRFEYARDVRQTIEKYRAFNERYARPMGQKGIAANHAAMIPFDINPSPIAVPKTSKRSLYNGAFGMR</sequence>
<evidence type="ECO:0000313" key="1">
    <source>
        <dbReference type="EMBL" id="TWU45135.1"/>
    </source>
</evidence>
<accession>A0A5C6E9D7</accession>
<proteinExistence type="predicted"/>
<dbReference type="EMBL" id="SJPY01000001">
    <property type="protein sequence ID" value="TWU45135.1"/>
    <property type="molecule type" value="Genomic_DNA"/>
</dbReference>
<dbReference type="AlphaFoldDB" id="A0A5C6E9D7"/>
<comment type="caution">
    <text evidence="1">The sequence shown here is derived from an EMBL/GenBank/DDBJ whole genome shotgun (WGS) entry which is preliminary data.</text>
</comment>
<dbReference type="RefSeq" id="WP_197170747.1">
    <property type="nucleotide sequence ID" value="NZ_SJPY01000001.1"/>
</dbReference>
<name>A0A5C6E9D7_9BACT</name>
<dbReference type="Proteomes" id="UP000315471">
    <property type="component" value="Unassembled WGS sequence"/>
</dbReference>
<gene>
    <name evidence="1" type="ORF">Q31b_03060</name>
</gene>
<evidence type="ECO:0000313" key="2">
    <source>
        <dbReference type="Proteomes" id="UP000315471"/>
    </source>
</evidence>